<feature type="short sequence motif" description="HXTX 2" evidence="2">
    <location>
        <begin position="134"/>
        <end position="137"/>
    </location>
</feature>
<keyword evidence="5" id="KW-1185">Reference proteome</keyword>
<feature type="active site" description="Proton acceptor" evidence="2">
    <location>
        <position position="134"/>
    </location>
</feature>
<keyword evidence="1 2" id="KW-0378">Hydrolase</keyword>
<dbReference type="Proteomes" id="UP000591948">
    <property type="component" value="Unassembled WGS sequence"/>
</dbReference>
<dbReference type="AlphaFoldDB" id="A0A6V8P3F3"/>
<dbReference type="NCBIfam" id="TIGR02258">
    <property type="entry name" value="2_5_ligase"/>
    <property type="match status" value="1"/>
</dbReference>
<dbReference type="EMBL" id="BLRY01000015">
    <property type="protein sequence ID" value="GFP27102.1"/>
    <property type="molecule type" value="Genomic_DNA"/>
</dbReference>
<feature type="domain" description="Phosphoesterase HXTX" evidence="3">
    <location>
        <begin position="103"/>
        <end position="180"/>
    </location>
</feature>
<evidence type="ECO:0000313" key="4">
    <source>
        <dbReference type="EMBL" id="GFP27102.1"/>
    </source>
</evidence>
<dbReference type="PANTHER" id="PTHR35561:SF1">
    <property type="entry name" value="RNA 2',3'-CYCLIC PHOSPHODIESTERASE"/>
    <property type="match status" value="1"/>
</dbReference>
<evidence type="ECO:0000313" key="5">
    <source>
        <dbReference type="Proteomes" id="UP000591948"/>
    </source>
</evidence>
<comment type="catalytic activity">
    <reaction evidence="2">
        <text>a 3'-end 2',3'-cyclophospho-ribonucleotide-RNA + H2O = a 3'-end 2'-phospho-ribonucleotide-RNA + H(+)</text>
        <dbReference type="Rhea" id="RHEA:11828"/>
        <dbReference type="Rhea" id="RHEA-COMP:10464"/>
        <dbReference type="Rhea" id="RHEA-COMP:17353"/>
        <dbReference type="ChEBI" id="CHEBI:15377"/>
        <dbReference type="ChEBI" id="CHEBI:15378"/>
        <dbReference type="ChEBI" id="CHEBI:83064"/>
        <dbReference type="ChEBI" id="CHEBI:173113"/>
        <dbReference type="EC" id="3.1.4.58"/>
    </reaction>
</comment>
<dbReference type="InterPro" id="IPR009097">
    <property type="entry name" value="Cyclic_Pdiesterase"/>
</dbReference>
<dbReference type="EC" id="3.1.4.58" evidence="2"/>
<reference evidence="4 5" key="1">
    <citation type="journal article" date="2020" name="Front. Microbiol.">
        <title>Single-cell genomics of novel Actinobacteria with the Wood-Ljungdahl pathway discovered in a serpentinizing system.</title>
        <authorList>
            <person name="Merino N."/>
            <person name="Kawai M."/>
            <person name="Boyd E.S."/>
            <person name="Colman D.R."/>
            <person name="McGlynn S.E."/>
            <person name="Nealson K.H."/>
            <person name="Kurokawa K."/>
            <person name="Hongoh Y."/>
        </authorList>
    </citation>
    <scope>NUCLEOTIDE SEQUENCE [LARGE SCALE GENOMIC DNA]</scope>
    <source>
        <strain evidence="4 5">S33</strain>
    </source>
</reference>
<dbReference type="HAMAP" id="MF_01940">
    <property type="entry name" value="RNA_CPDase"/>
    <property type="match status" value="1"/>
</dbReference>
<dbReference type="GO" id="GO:0004113">
    <property type="term" value="F:2',3'-cyclic-nucleotide 3'-phosphodiesterase activity"/>
    <property type="evidence" value="ECO:0007669"/>
    <property type="project" value="InterPro"/>
</dbReference>
<dbReference type="SUPFAM" id="SSF55144">
    <property type="entry name" value="LigT-like"/>
    <property type="match status" value="1"/>
</dbReference>
<dbReference type="InterPro" id="IPR014051">
    <property type="entry name" value="Phosphoesterase_HXTX"/>
</dbReference>
<evidence type="ECO:0000256" key="2">
    <source>
        <dbReference type="HAMAP-Rule" id="MF_01940"/>
    </source>
</evidence>
<proteinExistence type="inferred from homology"/>
<comment type="similarity">
    <text evidence="2">Belongs to the 2H phosphoesterase superfamily. ThpR family.</text>
</comment>
<dbReference type="PANTHER" id="PTHR35561">
    <property type="entry name" value="RNA 2',3'-CYCLIC PHOSPHODIESTERASE"/>
    <property type="match status" value="1"/>
</dbReference>
<sequence>MEAGETRIRSFIAVEIPDSIRNSLWESTAPLRKSLAAVKWVEKENLHVTLKFLGNLAPEDLKKATLVLEEIIPHWKPFLVTIGRWGAFPTIKRPRVIWLGIQSEEDRLSDMTQSVEKSLTQIGFQPEEKGIHLHLTLGRFRKAVDLTGRLEGEVSDLSYQFECQWVTLFQSKLSSRGPTYIPLEKIWLKSS</sequence>
<protein>
    <recommendedName>
        <fullName evidence="2">RNA 2',3'-cyclic phosphodiesterase</fullName>
        <shortName evidence="2">RNA 2',3'-CPDase</shortName>
        <ecNumber evidence="2">3.1.4.58</ecNumber>
    </recommendedName>
</protein>
<feature type="short sequence motif" description="HXTX 1" evidence="2">
    <location>
        <begin position="47"/>
        <end position="50"/>
    </location>
</feature>
<dbReference type="Pfam" id="PF02834">
    <property type="entry name" value="LigT_PEase"/>
    <property type="match status" value="2"/>
</dbReference>
<dbReference type="GO" id="GO:0008664">
    <property type="term" value="F:RNA 2',3'-cyclic 3'-phosphodiesterase activity"/>
    <property type="evidence" value="ECO:0007669"/>
    <property type="project" value="UniProtKB-EC"/>
</dbReference>
<organism evidence="4 5">
    <name type="scientific">Candidatus Hakubella thermalkaliphila</name>
    <dbReference type="NCBI Taxonomy" id="2754717"/>
    <lineage>
        <taxon>Bacteria</taxon>
        <taxon>Bacillati</taxon>
        <taxon>Actinomycetota</taxon>
        <taxon>Actinomycetota incertae sedis</taxon>
        <taxon>Candidatus Hakubellales</taxon>
        <taxon>Candidatus Hakubellaceae</taxon>
        <taxon>Candidatus Hakubella</taxon>
    </lineage>
</organism>
<name>A0A6V8P3F3_9ACTN</name>
<dbReference type="InterPro" id="IPR004175">
    <property type="entry name" value="RNA_CPDase"/>
</dbReference>
<feature type="active site" description="Proton donor" evidence="2">
    <location>
        <position position="47"/>
    </location>
</feature>
<dbReference type="Gene3D" id="3.90.1140.10">
    <property type="entry name" value="Cyclic phosphodiesterase"/>
    <property type="match status" value="1"/>
</dbReference>
<evidence type="ECO:0000256" key="1">
    <source>
        <dbReference type="ARBA" id="ARBA00022801"/>
    </source>
</evidence>
<feature type="domain" description="Phosphoesterase HXTX" evidence="3">
    <location>
        <begin position="14"/>
        <end position="98"/>
    </location>
</feature>
<comment type="caution">
    <text evidence="4">The sequence shown here is derived from an EMBL/GenBank/DDBJ whole genome shotgun (WGS) entry which is preliminary data.</text>
</comment>
<evidence type="ECO:0000259" key="3">
    <source>
        <dbReference type="Pfam" id="PF02834"/>
    </source>
</evidence>
<gene>
    <name evidence="4" type="ORF">HKBW3S33_00514</name>
</gene>
<comment type="function">
    <text evidence="2">Hydrolyzes RNA 2',3'-cyclic phosphodiester to an RNA 2'-phosphomonoester.</text>
</comment>
<accession>A0A6V8P3F3</accession>
<dbReference type="RefSeq" id="WP_176233145.1">
    <property type="nucleotide sequence ID" value="NZ_BLRY01000015.1"/>
</dbReference>